<sequence length="268" mass="28630">MSRHPGGAVIYLLVILGVTLSPPTYAAERGIRNHLLLIHQFYDASDYERALAQIQVARQERHGTDEDVALSLYEGILLCEMLRKEEGKAAFRTAFLLRPDAKLPEQVSPKIEADAEAIRRQVKRELAEQSPPVARKSLMPESKPSDSMTSSPQIPELTSAPSGARRYALVPALAGGTLAVAGGASWGISRVYLNRLRNPSAQTSVEELQRAASLGDKWQTAGVGLLAVGAVGLVTAAGMYVWGGNEKPSVALGAGPSGASILVQGRWP</sequence>
<accession>A0A250IE60</accession>
<evidence type="ECO:0000313" key="4">
    <source>
        <dbReference type="Proteomes" id="UP000217289"/>
    </source>
</evidence>
<protein>
    <recommendedName>
        <fullName evidence="5">Tetratricopeptide repeat domain protein</fullName>
    </recommendedName>
</protein>
<evidence type="ECO:0008006" key="5">
    <source>
        <dbReference type="Google" id="ProtNLM"/>
    </source>
</evidence>
<feature type="transmembrane region" description="Helical" evidence="2">
    <location>
        <begin position="167"/>
        <end position="188"/>
    </location>
</feature>
<feature type="transmembrane region" description="Helical" evidence="2">
    <location>
        <begin position="220"/>
        <end position="242"/>
    </location>
</feature>
<reference evidence="3 4" key="1">
    <citation type="submission" date="2017-06" db="EMBL/GenBank/DDBJ databases">
        <authorList>
            <person name="Kim H.J."/>
            <person name="Triplett B.A."/>
        </authorList>
    </citation>
    <scope>NUCLEOTIDE SEQUENCE [LARGE SCALE GENOMIC DNA]</scope>
    <source>
        <strain evidence="3 4">DSM 14713</strain>
    </source>
</reference>
<keyword evidence="4" id="KW-1185">Reference proteome</keyword>
<keyword evidence="2" id="KW-1133">Transmembrane helix</keyword>
<evidence type="ECO:0000256" key="2">
    <source>
        <dbReference type="SAM" id="Phobius"/>
    </source>
</evidence>
<evidence type="ECO:0000313" key="3">
    <source>
        <dbReference type="EMBL" id="ATB29417.1"/>
    </source>
</evidence>
<evidence type="ECO:0000256" key="1">
    <source>
        <dbReference type="SAM" id="MobiDB-lite"/>
    </source>
</evidence>
<name>A0A250IE60_9BACT</name>
<organism evidence="3 4">
    <name type="scientific">Melittangium boletus DSM 14713</name>
    <dbReference type="NCBI Taxonomy" id="1294270"/>
    <lineage>
        <taxon>Bacteria</taxon>
        <taxon>Pseudomonadati</taxon>
        <taxon>Myxococcota</taxon>
        <taxon>Myxococcia</taxon>
        <taxon>Myxococcales</taxon>
        <taxon>Cystobacterineae</taxon>
        <taxon>Archangiaceae</taxon>
        <taxon>Melittangium</taxon>
    </lineage>
</organism>
<proteinExistence type="predicted"/>
<dbReference type="RefSeq" id="WP_245919762.1">
    <property type="nucleotide sequence ID" value="NZ_CP022163.1"/>
</dbReference>
<dbReference type="EMBL" id="CP022163">
    <property type="protein sequence ID" value="ATB29417.1"/>
    <property type="molecule type" value="Genomic_DNA"/>
</dbReference>
<dbReference type="AlphaFoldDB" id="A0A250IE60"/>
<dbReference type="KEGG" id="mbd:MEBOL_002866"/>
<keyword evidence="2" id="KW-0472">Membrane</keyword>
<feature type="region of interest" description="Disordered" evidence="1">
    <location>
        <begin position="124"/>
        <end position="159"/>
    </location>
</feature>
<dbReference type="Proteomes" id="UP000217289">
    <property type="component" value="Chromosome"/>
</dbReference>
<keyword evidence="2" id="KW-0812">Transmembrane</keyword>
<gene>
    <name evidence="3" type="ORF">MEBOL_002866</name>
</gene>